<keyword evidence="1" id="KW-0812">Transmembrane</keyword>
<name>A0ABW4PUL3_9ACTN</name>
<organism evidence="2 3">
    <name type="scientific">Streptomyces desertarenae</name>
    <dbReference type="NCBI Taxonomy" id="2666184"/>
    <lineage>
        <taxon>Bacteria</taxon>
        <taxon>Bacillati</taxon>
        <taxon>Actinomycetota</taxon>
        <taxon>Actinomycetes</taxon>
        <taxon>Kitasatosporales</taxon>
        <taxon>Streptomycetaceae</taxon>
        <taxon>Streptomyces</taxon>
    </lineage>
</organism>
<reference evidence="3" key="1">
    <citation type="journal article" date="2019" name="Int. J. Syst. Evol. Microbiol.">
        <title>The Global Catalogue of Microorganisms (GCM) 10K type strain sequencing project: providing services to taxonomists for standard genome sequencing and annotation.</title>
        <authorList>
            <consortium name="The Broad Institute Genomics Platform"/>
            <consortium name="The Broad Institute Genome Sequencing Center for Infectious Disease"/>
            <person name="Wu L."/>
            <person name="Ma J."/>
        </authorList>
    </citation>
    <scope>NUCLEOTIDE SEQUENCE [LARGE SCALE GENOMIC DNA]</scope>
    <source>
        <strain evidence="3">CGMCC 4.7455</strain>
    </source>
</reference>
<feature type="transmembrane region" description="Helical" evidence="1">
    <location>
        <begin position="201"/>
        <end position="219"/>
    </location>
</feature>
<proteinExistence type="predicted"/>
<evidence type="ECO:0000256" key="1">
    <source>
        <dbReference type="SAM" id="Phobius"/>
    </source>
</evidence>
<keyword evidence="3" id="KW-1185">Reference proteome</keyword>
<evidence type="ECO:0000313" key="2">
    <source>
        <dbReference type="EMBL" id="MFD1833208.1"/>
    </source>
</evidence>
<feature type="transmembrane region" description="Helical" evidence="1">
    <location>
        <begin position="225"/>
        <end position="243"/>
    </location>
</feature>
<accession>A0ABW4PUL3</accession>
<dbReference type="RefSeq" id="WP_380904850.1">
    <property type="nucleotide sequence ID" value="NZ_JBHUFU010000027.1"/>
</dbReference>
<evidence type="ECO:0008006" key="4">
    <source>
        <dbReference type="Google" id="ProtNLM"/>
    </source>
</evidence>
<dbReference type="EMBL" id="JBHUFU010000027">
    <property type="protein sequence ID" value="MFD1833208.1"/>
    <property type="molecule type" value="Genomic_DNA"/>
</dbReference>
<keyword evidence="1" id="KW-1133">Transmembrane helix</keyword>
<gene>
    <name evidence="2" type="ORF">ACFSJS_26730</name>
</gene>
<protein>
    <recommendedName>
        <fullName evidence="4">Integral membrane protein</fullName>
    </recommendedName>
</protein>
<feature type="transmembrane region" description="Helical" evidence="1">
    <location>
        <begin position="161"/>
        <end position="180"/>
    </location>
</feature>
<comment type="caution">
    <text evidence="2">The sequence shown here is derived from an EMBL/GenBank/DDBJ whole genome shotgun (WGS) entry which is preliminary data.</text>
</comment>
<keyword evidence="1" id="KW-0472">Membrane</keyword>
<sequence>MTTMRSGTSWEADGQPPPQPRVGQNLLVGAALIVVSVVAVLICHFVFTSWLPSDRTRYREYEAAEACPARSVTPRAEDCLREITFTVEDTSLGARRTTATLLGPEPFSRMVVSFGDTEPVLRGLQRGDRVTGTVWRGVVVVVAERDVRQNSSDAPRDEPQMIAAVGTFAGLLAAWALMFGAMHLARPRDPGLFTWRPYGKWLLIVTGATCAVVGLSAVWTGLPWLFVPTVCGVVVAGTAWFLHRDLRLRRVGR</sequence>
<feature type="transmembrane region" description="Helical" evidence="1">
    <location>
        <begin position="26"/>
        <end position="47"/>
    </location>
</feature>
<evidence type="ECO:0000313" key="3">
    <source>
        <dbReference type="Proteomes" id="UP001597365"/>
    </source>
</evidence>
<dbReference type="Proteomes" id="UP001597365">
    <property type="component" value="Unassembled WGS sequence"/>
</dbReference>